<feature type="compositionally biased region" description="Basic and acidic residues" evidence="1">
    <location>
        <begin position="57"/>
        <end position="69"/>
    </location>
</feature>
<reference evidence="3" key="1">
    <citation type="submission" date="2016-12" db="EMBL/GenBank/DDBJ databases">
        <authorList>
            <person name="Brunel B."/>
        </authorList>
    </citation>
    <scope>NUCLEOTIDE SEQUENCE [LARGE SCALE GENOMIC DNA]</scope>
</reference>
<accession>A0A2P9AWZ3</accession>
<feature type="region of interest" description="Disordered" evidence="1">
    <location>
        <begin position="1"/>
        <end position="77"/>
    </location>
</feature>
<keyword evidence="3" id="KW-1185">Reference proteome</keyword>
<gene>
    <name evidence="2" type="ORF">BQ8482_90008</name>
</gene>
<protein>
    <submittedName>
        <fullName evidence="2">Uncharacterized protein</fullName>
    </submittedName>
</protein>
<dbReference type="AlphaFoldDB" id="A0A2P9AWZ3"/>
<evidence type="ECO:0000313" key="2">
    <source>
        <dbReference type="EMBL" id="SJM35633.1"/>
    </source>
</evidence>
<evidence type="ECO:0000256" key="1">
    <source>
        <dbReference type="SAM" id="MobiDB-lite"/>
    </source>
</evidence>
<name>A0A2P9AWZ3_9HYPH</name>
<proteinExistence type="predicted"/>
<sequence length="165" mass="18482">MLAYSYGGPQRRPAGALQGTLPQRPPKRRRPPLICIALTRRGPRSSSERGPIWLRPDLQREAKRGDRSTAPRQQLETTNVPLDQHRKTEAGCRSLFLPLGTKLTLGSSGLMTKGTDHDHFTKLEMLHEMPIVRPNRRTDPIARWLGPAASLSPPDWLSGRLSNAR</sequence>
<dbReference type="Proteomes" id="UP000245698">
    <property type="component" value="Unassembled WGS sequence"/>
</dbReference>
<organism evidence="2 3">
    <name type="scientific">Mesorhizobium delmotii</name>
    <dbReference type="NCBI Taxonomy" id="1631247"/>
    <lineage>
        <taxon>Bacteria</taxon>
        <taxon>Pseudomonadati</taxon>
        <taxon>Pseudomonadota</taxon>
        <taxon>Alphaproteobacteria</taxon>
        <taxon>Hyphomicrobiales</taxon>
        <taxon>Phyllobacteriaceae</taxon>
        <taxon>Mesorhizobium</taxon>
    </lineage>
</organism>
<evidence type="ECO:0000313" key="3">
    <source>
        <dbReference type="Proteomes" id="UP000245698"/>
    </source>
</evidence>
<dbReference type="EMBL" id="FUIG01000103">
    <property type="protein sequence ID" value="SJM35633.1"/>
    <property type="molecule type" value="Genomic_DNA"/>
</dbReference>